<keyword evidence="7 14" id="KW-0560">Oxidoreductase</keyword>
<dbReference type="InterPro" id="IPR009075">
    <property type="entry name" value="AcylCo_DH/oxidase_C"/>
</dbReference>
<evidence type="ECO:0000256" key="14">
    <source>
        <dbReference type="RuleBase" id="RU362125"/>
    </source>
</evidence>
<comment type="catalytic activity">
    <reaction evidence="13">
        <text>butanoyl-CoA + oxidized [electron-transfer flavoprotein] + H(+) = (2E)-butenoyl-CoA + reduced [electron-transfer flavoprotein]</text>
        <dbReference type="Rhea" id="RHEA:24004"/>
        <dbReference type="Rhea" id="RHEA-COMP:10685"/>
        <dbReference type="Rhea" id="RHEA-COMP:10686"/>
        <dbReference type="ChEBI" id="CHEBI:15378"/>
        <dbReference type="ChEBI" id="CHEBI:57332"/>
        <dbReference type="ChEBI" id="CHEBI:57371"/>
        <dbReference type="ChEBI" id="CHEBI:57692"/>
        <dbReference type="ChEBI" id="CHEBI:58307"/>
        <dbReference type="EC" id="1.3.8.1"/>
    </reaction>
    <physiologicalReaction direction="left-to-right" evidence="13">
        <dbReference type="Rhea" id="RHEA:24005"/>
    </physiologicalReaction>
</comment>
<dbReference type="Pfam" id="PF02771">
    <property type="entry name" value="Acyl-CoA_dh_N"/>
    <property type="match status" value="1"/>
</dbReference>
<comment type="caution">
    <text evidence="18">The sequence shown here is derived from an EMBL/GenBank/DDBJ whole genome shotgun (WGS) entry which is preliminary data.</text>
</comment>
<proteinExistence type="inferred from homology"/>
<comment type="function">
    <text evidence="10">Short-chain specific acyl-CoA dehydrogenase is one of the acyl-CoA dehydrogenases that catalyze the first step of mitochondrial fatty acid beta-oxidation, an aerobic process breaking down fatty acids into acetyl-CoA and allowing the production of energy from fats. The first step of fatty acid beta-oxidation consists in the removal of one hydrogen from C-2 and C-3 of the straight-chain fatty acyl-CoA thioester, resulting in the formation of trans-2-enoyl-CoA. Among the different mitochondrial acyl-CoA dehydrogenases, short-chain specific acyl-CoA dehydrogenase acts specifically on acyl-CoAs with saturated 4 to 6 carbons long primary chains.</text>
</comment>
<dbReference type="InterPro" id="IPR037069">
    <property type="entry name" value="AcylCoA_DH/ox_N_sf"/>
</dbReference>
<evidence type="ECO:0000259" key="15">
    <source>
        <dbReference type="Pfam" id="PF00441"/>
    </source>
</evidence>
<sequence>MAFNTTKLLIRSSYQNSLRCFSVHSLPDELVSLQNMCRTFAQNELKPIAARLDKESIFPKEQINKLAQLGLMSICVPKKWGGSEYSTLGLAVAVEEIAKGCSGTGATVSIHNCLYVDLLSRCGTDKQKEQFLKPFTTGEVGCFALSEADAGSDVSGITTTARLEGDHYILNGTKSWVTSGSIGKAAVIFATVDKHLKHKGISAFLVPLPSPGLSWGKLEDKLGIRASPTCSFILENVHVPRENVLGEIGEGFKIAMIQLDKARIGIAAQAVGIGQAALDVAVQYAAHRKTFGKPISEQQAVKLRLADMALRIESARLLVWRAAVMHDQSQKSTKESSMAKWAASEAATFVTHAAIQVLGGMGYVSDMPAERYYRDARITEIYGGITDIQKLVIGDIIIKEYGY</sequence>
<feature type="domain" description="Acyl-CoA dehydrogenase/oxidase C-terminal" evidence="15">
    <location>
        <begin position="249"/>
        <end position="395"/>
    </location>
</feature>
<name>A0AAW1IBR3_POPJA</name>
<comment type="similarity">
    <text evidence="3 14">Belongs to the acyl-CoA dehydrogenase family.</text>
</comment>
<dbReference type="GO" id="GO:0005739">
    <property type="term" value="C:mitochondrion"/>
    <property type="evidence" value="ECO:0007669"/>
    <property type="project" value="TreeGrafter"/>
</dbReference>
<dbReference type="InterPro" id="IPR009100">
    <property type="entry name" value="AcylCoA_DH/oxidase_NM_dom_sf"/>
</dbReference>
<dbReference type="GO" id="GO:0033539">
    <property type="term" value="P:fatty acid beta-oxidation using acyl-CoA dehydrogenase"/>
    <property type="evidence" value="ECO:0007669"/>
    <property type="project" value="TreeGrafter"/>
</dbReference>
<feature type="domain" description="Acyl-CoA dehydrogenase/oxidase N-terminal" evidence="17">
    <location>
        <begin position="28"/>
        <end position="139"/>
    </location>
</feature>
<dbReference type="PANTHER" id="PTHR43884:SF26">
    <property type="entry name" value="MEDIUM-CHAIN SPECIFIC ACYL-COA DEHYDROGENASE, MITOCHONDRIAL-LIKE PROTEIN-RELATED"/>
    <property type="match status" value="1"/>
</dbReference>
<dbReference type="Pfam" id="PF02770">
    <property type="entry name" value="Acyl-CoA_dh_M"/>
    <property type="match status" value="1"/>
</dbReference>
<evidence type="ECO:0000256" key="7">
    <source>
        <dbReference type="ARBA" id="ARBA00023002"/>
    </source>
</evidence>
<evidence type="ECO:0000259" key="16">
    <source>
        <dbReference type="Pfam" id="PF02770"/>
    </source>
</evidence>
<evidence type="ECO:0000256" key="13">
    <source>
        <dbReference type="ARBA" id="ARBA00050758"/>
    </source>
</evidence>
<dbReference type="GO" id="GO:0046359">
    <property type="term" value="P:butyrate catabolic process"/>
    <property type="evidence" value="ECO:0007669"/>
    <property type="project" value="TreeGrafter"/>
</dbReference>
<dbReference type="Gene3D" id="1.20.140.10">
    <property type="entry name" value="Butyryl-CoA Dehydrogenase, subunit A, domain 3"/>
    <property type="match status" value="1"/>
</dbReference>
<comment type="catalytic activity">
    <reaction evidence="12">
        <text>hexanoyl-CoA + oxidized [electron-transfer flavoprotein] + H(+) = (2E)-hexenoyl-CoA + reduced [electron-transfer flavoprotein]</text>
        <dbReference type="Rhea" id="RHEA:43464"/>
        <dbReference type="Rhea" id="RHEA-COMP:10685"/>
        <dbReference type="Rhea" id="RHEA-COMP:10686"/>
        <dbReference type="ChEBI" id="CHEBI:15378"/>
        <dbReference type="ChEBI" id="CHEBI:57692"/>
        <dbReference type="ChEBI" id="CHEBI:58307"/>
        <dbReference type="ChEBI" id="CHEBI:62077"/>
        <dbReference type="ChEBI" id="CHEBI:62620"/>
    </reaction>
    <physiologicalReaction direction="left-to-right" evidence="12">
        <dbReference type="Rhea" id="RHEA:43465"/>
    </physiologicalReaction>
</comment>
<dbReference type="InterPro" id="IPR046373">
    <property type="entry name" value="Acyl-CoA_Oxase/DH_mid-dom_sf"/>
</dbReference>
<evidence type="ECO:0000256" key="9">
    <source>
        <dbReference type="ARBA" id="ARBA00044204"/>
    </source>
</evidence>
<dbReference type="FunFam" id="1.20.140.10:FF:000004">
    <property type="entry name" value="Acyl-CoA dehydrogenase FadE25"/>
    <property type="match status" value="1"/>
</dbReference>
<accession>A0AAW1IBR3</accession>
<dbReference type="SUPFAM" id="SSF56645">
    <property type="entry name" value="Acyl-CoA dehydrogenase NM domain-like"/>
    <property type="match status" value="1"/>
</dbReference>
<feature type="domain" description="Acyl-CoA oxidase/dehydrogenase middle" evidence="16">
    <location>
        <begin position="142"/>
        <end position="237"/>
    </location>
</feature>
<organism evidence="18 19">
    <name type="scientific">Popillia japonica</name>
    <name type="common">Japanese beetle</name>
    <dbReference type="NCBI Taxonomy" id="7064"/>
    <lineage>
        <taxon>Eukaryota</taxon>
        <taxon>Metazoa</taxon>
        <taxon>Ecdysozoa</taxon>
        <taxon>Arthropoda</taxon>
        <taxon>Hexapoda</taxon>
        <taxon>Insecta</taxon>
        <taxon>Pterygota</taxon>
        <taxon>Neoptera</taxon>
        <taxon>Endopterygota</taxon>
        <taxon>Coleoptera</taxon>
        <taxon>Polyphaga</taxon>
        <taxon>Scarabaeiformia</taxon>
        <taxon>Scarabaeidae</taxon>
        <taxon>Rutelinae</taxon>
        <taxon>Popillia</taxon>
    </lineage>
</organism>
<dbReference type="Gene3D" id="1.10.540.10">
    <property type="entry name" value="Acyl-CoA dehydrogenase/oxidase, N-terminal domain"/>
    <property type="match status" value="1"/>
</dbReference>
<evidence type="ECO:0000256" key="1">
    <source>
        <dbReference type="ARBA" id="ARBA00001974"/>
    </source>
</evidence>
<dbReference type="FunFam" id="2.40.110.10:FF:000001">
    <property type="entry name" value="Acyl-CoA dehydrogenase, mitochondrial"/>
    <property type="match status" value="1"/>
</dbReference>
<dbReference type="PIRSF" id="PIRSF016578">
    <property type="entry name" value="HsaA"/>
    <property type="match status" value="1"/>
</dbReference>
<keyword evidence="5 14" id="KW-0285">Flavoprotein</keyword>
<dbReference type="Gene3D" id="2.40.110.10">
    <property type="entry name" value="Butyryl-CoA Dehydrogenase, subunit A, domain 2"/>
    <property type="match status" value="1"/>
</dbReference>
<evidence type="ECO:0000256" key="5">
    <source>
        <dbReference type="ARBA" id="ARBA00022630"/>
    </source>
</evidence>
<evidence type="ECO:0000256" key="4">
    <source>
        <dbReference type="ARBA" id="ARBA00012046"/>
    </source>
</evidence>
<gene>
    <name evidence="18" type="ORF">QE152_g37069</name>
</gene>
<dbReference type="GO" id="GO:0050660">
    <property type="term" value="F:flavin adenine dinucleotide binding"/>
    <property type="evidence" value="ECO:0007669"/>
    <property type="project" value="InterPro"/>
</dbReference>
<comment type="cofactor">
    <cofactor evidence="1 14">
        <name>FAD</name>
        <dbReference type="ChEBI" id="CHEBI:57692"/>
    </cofactor>
</comment>
<evidence type="ECO:0000256" key="8">
    <source>
        <dbReference type="ARBA" id="ARBA00031895"/>
    </source>
</evidence>
<dbReference type="PROSITE" id="PS00072">
    <property type="entry name" value="ACYL_COA_DH_1"/>
    <property type="match status" value="1"/>
</dbReference>
<comment type="pathway">
    <text evidence="2">Lipid metabolism; mitochondrial fatty acid beta-oxidation.</text>
</comment>
<evidence type="ECO:0000256" key="12">
    <source>
        <dbReference type="ARBA" id="ARBA00049192"/>
    </source>
</evidence>
<evidence type="ECO:0000256" key="3">
    <source>
        <dbReference type="ARBA" id="ARBA00009347"/>
    </source>
</evidence>
<dbReference type="EC" id="1.3.8.1" evidence="4"/>
<evidence type="ECO:0000256" key="11">
    <source>
        <dbReference type="ARBA" id="ARBA00048499"/>
    </source>
</evidence>
<dbReference type="FunFam" id="1.10.540.10:FF:000002">
    <property type="entry name" value="Acyl-CoA dehydrogenase FadE19"/>
    <property type="match status" value="1"/>
</dbReference>
<evidence type="ECO:0000313" key="19">
    <source>
        <dbReference type="Proteomes" id="UP001458880"/>
    </source>
</evidence>
<dbReference type="Pfam" id="PF00441">
    <property type="entry name" value="Acyl-CoA_dh_1"/>
    <property type="match status" value="1"/>
</dbReference>
<protein>
    <recommendedName>
        <fullName evidence="9">Short-chain specific acyl-CoA dehydrogenase, mitochondrial</fullName>
        <ecNumber evidence="4">1.3.8.1</ecNumber>
    </recommendedName>
    <alternativeName>
        <fullName evidence="8">Butyryl-CoA dehydrogenase</fullName>
    </alternativeName>
</protein>
<dbReference type="InterPro" id="IPR013786">
    <property type="entry name" value="AcylCoA_DH/ox_N"/>
</dbReference>
<dbReference type="EMBL" id="JASPKY010000696">
    <property type="protein sequence ID" value="KAK9686602.1"/>
    <property type="molecule type" value="Genomic_DNA"/>
</dbReference>
<evidence type="ECO:0000259" key="17">
    <source>
        <dbReference type="Pfam" id="PF02771"/>
    </source>
</evidence>
<comment type="catalytic activity">
    <reaction evidence="11">
        <text>pentanoyl-CoA + oxidized [electron-transfer flavoprotein] + H(+) = (2E)-pentenoyl-CoA + reduced [electron-transfer flavoprotein]</text>
        <dbReference type="Rhea" id="RHEA:43456"/>
        <dbReference type="Rhea" id="RHEA-COMP:10685"/>
        <dbReference type="Rhea" id="RHEA-COMP:10686"/>
        <dbReference type="ChEBI" id="CHEBI:15378"/>
        <dbReference type="ChEBI" id="CHEBI:57389"/>
        <dbReference type="ChEBI" id="CHEBI:57692"/>
        <dbReference type="ChEBI" id="CHEBI:58307"/>
        <dbReference type="ChEBI" id="CHEBI:86160"/>
    </reaction>
    <physiologicalReaction direction="left-to-right" evidence="11">
        <dbReference type="Rhea" id="RHEA:43457"/>
    </physiologicalReaction>
</comment>
<dbReference type="GO" id="GO:0016937">
    <property type="term" value="F:short-chain fatty acyl-CoA dehydrogenase activity"/>
    <property type="evidence" value="ECO:0007669"/>
    <property type="project" value="UniProtKB-EC"/>
</dbReference>
<dbReference type="PROSITE" id="PS00073">
    <property type="entry name" value="ACYL_COA_DH_2"/>
    <property type="match status" value="1"/>
</dbReference>
<dbReference type="InterPro" id="IPR006091">
    <property type="entry name" value="Acyl-CoA_Oxase/DH_mid-dom"/>
</dbReference>
<keyword evidence="19" id="KW-1185">Reference proteome</keyword>
<evidence type="ECO:0000256" key="6">
    <source>
        <dbReference type="ARBA" id="ARBA00022827"/>
    </source>
</evidence>
<evidence type="ECO:0000313" key="18">
    <source>
        <dbReference type="EMBL" id="KAK9686602.1"/>
    </source>
</evidence>
<keyword evidence="6 14" id="KW-0274">FAD</keyword>
<dbReference type="AlphaFoldDB" id="A0AAW1IBR3"/>
<dbReference type="Proteomes" id="UP001458880">
    <property type="component" value="Unassembled WGS sequence"/>
</dbReference>
<evidence type="ECO:0000256" key="2">
    <source>
        <dbReference type="ARBA" id="ARBA00005198"/>
    </source>
</evidence>
<dbReference type="InterPro" id="IPR036250">
    <property type="entry name" value="AcylCo_DH-like_C"/>
</dbReference>
<reference evidence="18 19" key="1">
    <citation type="journal article" date="2024" name="BMC Genomics">
        <title>De novo assembly and annotation of Popillia japonica's genome with initial clues to its potential as an invasive pest.</title>
        <authorList>
            <person name="Cucini C."/>
            <person name="Boschi S."/>
            <person name="Funari R."/>
            <person name="Cardaioli E."/>
            <person name="Iannotti N."/>
            <person name="Marturano G."/>
            <person name="Paoli F."/>
            <person name="Bruttini M."/>
            <person name="Carapelli A."/>
            <person name="Frati F."/>
            <person name="Nardi F."/>
        </authorList>
    </citation>
    <scope>NUCLEOTIDE SEQUENCE [LARGE SCALE GENOMIC DNA]</scope>
    <source>
        <strain evidence="18">DMR45628</strain>
    </source>
</reference>
<dbReference type="SUPFAM" id="SSF47203">
    <property type="entry name" value="Acyl-CoA dehydrogenase C-terminal domain-like"/>
    <property type="match status" value="1"/>
</dbReference>
<dbReference type="InterPro" id="IPR006089">
    <property type="entry name" value="Acyl-CoA_DH_CS"/>
</dbReference>
<dbReference type="PANTHER" id="PTHR43884">
    <property type="entry name" value="ACYL-COA DEHYDROGENASE"/>
    <property type="match status" value="1"/>
</dbReference>
<evidence type="ECO:0000256" key="10">
    <source>
        <dbReference type="ARBA" id="ARBA00045387"/>
    </source>
</evidence>